<proteinExistence type="predicted"/>
<reference evidence="2" key="1">
    <citation type="submission" date="2019-08" db="EMBL/GenBank/DDBJ databases">
        <title>The improved chromosome-level genome for the pearl oyster Pinctada fucata martensii using PacBio sequencing and Hi-C.</title>
        <authorList>
            <person name="Zheng Z."/>
        </authorList>
    </citation>
    <scope>NUCLEOTIDE SEQUENCE</scope>
    <source>
        <strain evidence="2">ZZ-2019</strain>
        <tissue evidence="2">Adductor muscle</tissue>
    </source>
</reference>
<dbReference type="GO" id="GO:0005525">
    <property type="term" value="F:GTP binding"/>
    <property type="evidence" value="ECO:0007669"/>
    <property type="project" value="TreeGrafter"/>
</dbReference>
<dbReference type="GO" id="GO:0005886">
    <property type="term" value="C:plasma membrane"/>
    <property type="evidence" value="ECO:0007669"/>
    <property type="project" value="TreeGrafter"/>
</dbReference>
<dbReference type="EMBL" id="VSWD01000012">
    <property type="protein sequence ID" value="KAK3085619.1"/>
    <property type="molecule type" value="Genomic_DNA"/>
</dbReference>
<sequence length="196" mass="21481">MANLKHVSGKKALNNEKKAEMVFPEIQALRRGIDTKDGRSRCGSEPASRSNSFKNRPRPKGIQNVLDAPPRRNSMPDTSGNFLSVEQDGEPLRRVRSFKMTSKGIVNRGDSFRHSNSSLNSADSGHKVLESEVKRGGISKEYSSDSDSRPSTSIPNVYKVALCGSVGVGKTALVNQFKTSEYMGGFEIAIGRYELN</sequence>
<dbReference type="InterPro" id="IPR051641">
    <property type="entry name" value="RGK_GTP-binding_reg"/>
</dbReference>
<evidence type="ECO:0000313" key="2">
    <source>
        <dbReference type="EMBL" id="KAK3085619.1"/>
    </source>
</evidence>
<dbReference type="InterPro" id="IPR027417">
    <property type="entry name" value="P-loop_NTPase"/>
</dbReference>
<evidence type="ECO:0000256" key="1">
    <source>
        <dbReference type="SAM" id="MobiDB-lite"/>
    </source>
</evidence>
<feature type="region of interest" description="Disordered" evidence="1">
    <location>
        <begin position="29"/>
        <end position="88"/>
    </location>
</feature>
<dbReference type="AlphaFoldDB" id="A0AA89BLL8"/>
<feature type="region of interest" description="Disordered" evidence="1">
    <location>
        <begin position="109"/>
        <end position="128"/>
    </location>
</feature>
<feature type="compositionally biased region" description="Polar residues" evidence="1">
    <location>
        <begin position="114"/>
        <end position="123"/>
    </location>
</feature>
<gene>
    <name evidence="2" type="ORF">FSP39_006166</name>
</gene>
<protein>
    <submittedName>
        <fullName evidence="2">Uncharacterized protein</fullName>
    </submittedName>
</protein>
<dbReference type="GO" id="GO:0005246">
    <property type="term" value="F:calcium channel regulator activity"/>
    <property type="evidence" value="ECO:0007669"/>
    <property type="project" value="TreeGrafter"/>
</dbReference>
<dbReference type="Gene3D" id="3.40.50.300">
    <property type="entry name" value="P-loop containing nucleotide triphosphate hydrolases"/>
    <property type="match status" value="1"/>
</dbReference>
<dbReference type="SUPFAM" id="SSF52540">
    <property type="entry name" value="P-loop containing nucleoside triphosphate hydrolases"/>
    <property type="match status" value="1"/>
</dbReference>
<dbReference type="PANTHER" id="PTHR45775:SF6">
    <property type="entry name" value="RAD, GEM_KIR FAMILY MEMBER 2, ISOFORM C"/>
    <property type="match status" value="1"/>
</dbReference>
<name>A0AA89BLL8_PINIB</name>
<organism evidence="2 3">
    <name type="scientific">Pinctada imbricata</name>
    <name type="common">Atlantic pearl-oyster</name>
    <name type="synonym">Pinctada martensii</name>
    <dbReference type="NCBI Taxonomy" id="66713"/>
    <lineage>
        <taxon>Eukaryota</taxon>
        <taxon>Metazoa</taxon>
        <taxon>Spiralia</taxon>
        <taxon>Lophotrochozoa</taxon>
        <taxon>Mollusca</taxon>
        <taxon>Bivalvia</taxon>
        <taxon>Autobranchia</taxon>
        <taxon>Pteriomorphia</taxon>
        <taxon>Pterioida</taxon>
        <taxon>Pterioidea</taxon>
        <taxon>Pteriidae</taxon>
        <taxon>Pinctada</taxon>
    </lineage>
</organism>
<feature type="compositionally biased region" description="Basic and acidic residues" evidence="1">
    <location>
        <begin position="31"/>
        <end position="42"/>
    </location>
</feature>
<dbReference type="Proteomes" id="UP001186944">
    <property type="component" value="Unassembled WGS sequence"/>
</dbReference>
<dbReference type="PANTHER" id="PTHR45775">
    <property type="entry name" value="RAD, GEM/KIR FAMILY MEMBER 2, ISOFORM C"/>
    <property type="match status" value="1"/>
</dbReference>
<feature type="compositionally biased region" description="Polar residues" evidence="1">
    <location>
        <begin position="75"/>
        <end position="84"/>
    </location>
</feature>
<feature type="region of interest" description="Disordered" evidence="1">
    <location>
        <begin position="1"/>
        <end position="20"/>
    </location>
</feature>
<comment type="caution">
    <text evidence="2">The sequence shown here is derived from an EMBL/GenBank/DDBJ whole genome shotgun (WGS) entry which is preliminary data.</text>
</comment>
<evidence type="ECO:0000313" key="3">
    <source>
        <dbReference type="Proteomes" id="UP001186944"/>
    </source>
</evidence>
<keyword evidence="3" id="KW-1185">Reference proteome</keyword>
<accession>A0AA89BLL8</accession>